<dbReference type="Gene3D" id="3.40.50.300">
    <property type="entry name" value="P-loop containing nucleotide triphosphate hydrolases"/>
    <property type="match status" value="1"/>
</dbReference>
<protein>
    <submittedName>
        <fullName evidence="3">Glycosyltransferase family 25</fullName>
    </submittedName>
</protein>
<dbReference type="InterPro" id="IPR027417">
    <property type="entry name" value="P-loop_NTPase"/>
</dbReference>
<name>A0A1V0SGR8_9VIRU</name>
<feature type="compositionally biased region" description="Basic and acidic residues" evidence="1">
    <location>
        <begin position="193"/>
        <end position="220"/>
    </location>
</feature>
<organism evidence="3">
    <name type="scientific">Hokovirus HKV1</name>
    <dbReference type="NCBI Taxonomy" id="1977638"/>
    <lineage>
        <taxon>Viruses</taxon>
        <taxon>Varidnaviria</taxon>
        <taxon>Bamfordvirae</taxon>
        <taxon>Nucleocytoviricota</taxon>
        <taxon>Megaviricetes</taxon>
        <taxon>Imitervirales</taxon>
        <taxon>Mimiviridae</taxon>
        <taxon>Klosneuvirinae</taxon>
        <taxon>Hokovirus</taxon>
    </lineage>
</organism>
<evidence type="ECO:0000259" key="2">
    <source>
        <dbReference type="Pfam" id="PF01755"/>
    </source>
</evidence>
<feature type="domain" description="Glycosyl transferase family 25" evidence="2">
    <location>
        <begin position="10"/>
        <end position="173"/>
    </location>
</feature>
<dbReference type="Pfam" id="PF01755">
    <property type="entry name" value="Glyco_transf_25"/>
    <property type="match status" value="1"/>
</dbReference>
<dbReference type="CDD" id="cd06532">
    <property type="entry name" value="Glyco_transf_25"/>
    <property type="match status" value="1"/>
</dbReference>
<dbReference type="SUPFAM" id="SSF52540">
    <property type="entry name" value="P-loop containing nucleoside triphosphate hydrolases"/>
    <property type="match status" value="1"/>
</dbReference>
<evidence type="ECO:0000313" key="3">
    <source>
        <dbReference type="EMBL" id="ARF10909.1"/>
    </source>
</evidence>
<reference evidence="3" key="1">
    <citation type="journal article" date="2017" name="Science">
        <title>Giant viruses with an expanded complement of translation system components.</title>
        <authorList>
            <person name="Schulz F."/>
            <person name="Yutin N."/>
            <person name="Ivanova N.N."/>
            <person name="Ortega D.R."/>
            <person name="Lee T.K."/>
            <person name="Vierheilig J."/>
            <person name="Daims H."/>
            <person name="Horn M."/>
            <person name="Wagner M."/>
            <person name="Jensen G.J."/>
            <person name="Kyrpides N.C."/>
            <person name="Koonin E.V."/>
            <person name="Woyke T."/>
        </authorList>
    </citation>
    <scope>NUCLEOTIDE SEQUENCE</scope>
    <source>
        <strain evidence="3">HKV1</strain>
    </source>
</reference>
<sequence>MDDFINKIDAVYVINLKNKHERKKKIKELLELIPFNKIKYIDAFNAKIPIHVEEYDKLKPIIRKKYLKLGASEDDINKFFKWSFQLGAYGCLKSHIQVVQDAVENDYNIILVLEDDITFSENLIQDLNNCMHHIPDNWDFAYLGKKQGSGVPIEEIQESKISNESKTSIESKISNESKISIESKISRKTTNKISKESNKSRELNEELLEKESRKNNESKNQENNISDNKGSTYQTKKFVEKSKNDSDIIKHNNDIIRNNNKMINRSIKSHKKHKKSIQIYNINIGKYNLTIIHDPNNLQIDDDIIQLPYGYSSSSSSDSSIRIYNKYNYIKKINKNITSKEHNKNVSNITSKKYNKNISNLTSKEYNKTNSSKSKKYDNKIIIDDNEDKLVIYHCHKKKVIKNSSEYWYLPNKETWASHAWLINKTIFKDLLKYYNKFMDPVDIVVHKLFDKYNFYVLKNDLFITGYESDIRELNQYEIRNYYKKWNWQPENYYPIDITNVSELANVIVVGFHPTTNKDHTHTYIHTNVYNTFKKLYPHLNVMHVPELTCNVSNTIIFASPAQNENLELPKHASNFYIIHIDYNNDLNKIYEQFKEEIKDNRILFLTCRNYDNNKYYNFSLDNNTICLPWASDLDPKRILDNYYKIQNMKKLPEKTLVFFGSVWYLNIDSIINLARIAKNNNYKLIIIGRINHTYYKMVKEENENVIIKNFFSYKNDTDSIDTIIEPNTYILTIQGQEHYNNYITCRLFSTISRGYLGLNNNPFANTFIKNIIMDENIETLIHKAFSLTLDEYKNILTKQIIDVYFNHTYDNRIFEYVKATQNILMKRNLSNYRENIMVLENYTSKLTKSYIVFLGFQRSGSSYLGDLMDSFKNVHGAQEVYQSGKLGFNYSTILKLMNDYNIIDNDNEKILRNNKIVNKRDTSHYVDTLLYIEKITDEPIISLKIFPDNNINLANILELISNTRIIPILLKRNFNDIYVSYKKAKKTSQYANFDYTDIKIDFDKYEYDGLYFMYSEWFNTLEQYMISNNISYYLVNYEDLNNINFNTYFAKIGIDIGNQEKEIPTNIQNKNQGNYDCFTNKEEFENYIKNK</sequence>
<feature type="compositionally biased region" description="Basic and acidic residues" evidence="1">
    <location>
        <begin position="157"/>
        <end position="173"/>
    </location>
</feature>
<dbReference type="EMBL" id="KY684105">
    <property type="protein sequence ID" value="ARF10909.1"/>
    <property type="molecule type" value="Genomic_DNA"/>
</dbReference>
<evidence type="ECO:0000256" key="1">
    <source>
        <dbReference type="SAM" id="MobiDB-lite"/>
    </source>
</evidence>
<feature type="compositionally biased region" description="Polar residues" evidence="1">
    <location>
        <begin position="221"/>
        <end position="234"/>
    </location>
</feature>
<keyword evidence="3" id="KW-0808">Transferase</keyword>
<dbReference type="GO" id="GO:0016740">
    <property type="term" value="F:transferase activity"/>
    <property type="evidence" value="ECO:0007669"/>
    <property type="project" value="UniProtKB-KW"/>
</dbReference>
<gene>
    <name evidence="3" type="ORF">Hokovirus_3_182</name>
</gene>
<feature type="region of interest" description="Disordered" evidence="1">
    <location>
        <begin position="154"/>
        <end position="173"/>
    </location>
</feature>
<feature type="region of interest" description="Disordered" evidence="1">
    <location>
        <begin position="186"/>
        <end position="234"/>
    </location>
</feature>
<accession>A0A1V0SGR8</accession>
<proteinExistence type="predicted"/>
<dbReference type="InterPro" id="IPR002654">
    <property type="entry name" value="Glyco_trans_25"/>
</dbReference>